<evidence type="ECO:0000313" key="6">
    <source>
        <dbReference type="EMBL" id="OGI47216.1"/>
    </source>
</evidence>
<dbReference type="Pfam" id="PF01022">
    <property type="entry name" value="HTH_5"/>
    <property type="match status" value="1"/>
</dbReference>
<accession>A0A1F6TQ83</accession>
<gene>
    <name evidence="6" type="ORF">A2151_00850</name>
</gene>
<dbReference type="InterPro" id="IPR011991">
    <property type="entry name" value="ArsR-like_HTH"/>
</dbReference>
<feature type="domain" description="HTH arsR-type" evidence="5">
    <location>
        <begin position="7"/>
        <end position="116"/>
    </location>
</feature>
<feature type="domain" description="Rhodanese" evidence="4">
    <location>
        <begin position="131"/>
        <end position="220"/>
    </location>
</feature>
<sequence length="225" mass="25142">MAKHESPKKQLYTHFARVSKAMASPNRLELLETLAQGERSVEKLADTTGMSVANTSHHLQVLREGGLVRARKEGVQVIYRLSDDGIPELLAGLRSIAERHVAEVERIVREHFANEDDLKPVGHDELLALLDSGEGVVIDVRPETEYEAGHIPGAVNVPLDALPRRLAELSRNKEVVAYCRGPYCMLAYEAVKQLREHGLKARRLVDGFPEWRANHRPIALGRKAK</sequence>
<dbReference type="CDD" id="cd00158">
    <property type="entry name" value="RHOD"/>
    <property type="match status" value="1"/>
</dbReference>
<dbReference type="GO" id="GO:0004792">
    <property type="term" value="F:thiosulfate-cyanide sulfurtransferase activity"/>
    <property type="evidence" value="ECO:0007669"/>
    <property type="project" value="InterPro"/>
</dbReference>
<dbReference type="SUPFAM" id="SSF52821">
    <property type="entry name" value="Rhodanese/Cell cycle control phosphatase"/>
    <property type="match status" value="1"/>
</dbReference>
<comment type="caution">
    <text evidence="6">The sequence shown here is derived from an EMBL/GenBank/DDBJ whole genome shotgun (WGS) entry which is preliminary data.</text>
</comment>
<evidence type="ECO:0000256" key="3">
    <source>
        <dbReference type="ARBA" id="ARBA00023163"/>
    </source>
</evidence>
<dbReference type="Proteomes" id="UP000178885">
    <property type="component" value="Unassembled WGS sequence"/>
</dbReference>
<dbReference type="PROSITE" id="PS50987">
    <property type="entry name" value="HTH_ARSR_2"/>
    <property type="match status" value="1"/>
</dbReference>
<dbReference type="AlphaFoldDB" id="A0A1F6TQ83"/>
<reference evidence="6 7" key="1">
    <citation type="journal article" date="2016" name="Nat. Commun.">
        <title>Thousands of microbial genomes shed light on interconnected biogeochemical processes in an aquifer system.</title>
        <authorList>
            <person name="Anantharaman K."/>
            <person name="Brown C.T."/>
            <person name="Hug L.A."/>
            <person name="Sharon I."/>
            <person name="Castelle C.J."/>
            <person name="Probst A.J."/>
            <person name="Thomas B.C."/>
            <person name="Singh A."/>
            <person name="Wilkins M.J."/>
            <person name="Karaoz U."/>
            <person name="Brodie E.L."/>
            <person name="Williams K.H."/>
            <person name="Hubbard S.S."/>
            <person name="Banfield J.F."/>
        </authorList>
    </citation>
    <scope>NUCLEOTIDE SEQUENCE [LARGE SCALE GENOMIC DNA]</scope>
</reference>
<organism evidence="6 7">
    <name type="scientific">Candidatus Muproteobacteria bacterium RBG_16_65_34</name>
    <dbReference type="NCBI Taxonomy" id="1817760"/>
    <lineage>
        <taxon>Bacteria</taxon>
        <taxon>Pseudomonadati</taxon>
        <taxon>Pseudomonadota</taxon>
        <taxon>Candidatus Muproteobacteria</taxon>
    </lineage>
</organism>
<dbReference type="Gene3D" id="1.10.10.10">
    <property type="entry name" value="Winged helix-like DNA-binding domain superfamily/Winged helix DNA-binding domain"/>
    <property type="match status" value="1"/>
</dbReference>
<evidence type="ECO:0000313" key="7">
    <source>
        <dbReference type="Proteomes" id="UP000178885"/>
    </source>
</evidence>
<dbReference type="PROSITE" id="PS50206">
    <property type="entry name" value="RHODANESE_3"/>
    <property type="match status" value="1"/>
</dbReference>
<dbReference type="InterPro" id="IPR001763">
    <property type="entry name" value="Rhodanese-like_dom"/>
</dbReference>
<dbReference type="PRINTS" id="PR00778">
    <property type="entry name" value="HTHARSR"/>
</dbReference>
<dbReference type="SUPFAM" id="SSF46785">
    <property type="entry name" value="Winged helix' DNA-binding domain"/>
    <property type="match status" value="1"/>
</dbReference>
<dbReference type="PANTHER" id="PTHR43132">
    <property type="entry name" value="ARSENICAL RESISTANCE OPERON REPRESSOR ARSR-RELATED"/>
    <property type="match status" value="1"/>
</dbReference>
<dbReference type="SMART" id="SM00418">
    <property type="entry name" value="HTH_ARSR"/>
    <property type="match status" value="1"/>
</dbReference>
<name>A0A1F6TQ83_9PROT</name>
<dbReference type="InterPro" id="IPR036873">
    <property type="entry name" value="Rhodanese-like_dom_sf"/>
</dbReference>
<keyword evidence="2" id="KW-0238">DNA-binding</keyword>
<dbReference type="PROSITE" id="PS00380">
    <property type="entry name" value="RHODANESE_1"/>
    <property type="match status" value="1"/>
</dbReference>
<protein>
    <submittedName>
        <fullName evidence="6">ArsR family transcriptional regulator</fullName>
    </submittedName>
</protein>
<evidence type="ECO:0000256" key="2">
    <source>
        <dbReference type="ARBA" id="ARBA00023125"/>
    </source>
</evidence>
<dbReference type="GO" id="GO:0003700">
    <property type="term" value="F:DNA-binding transcription factor activity"/>
    <property type="evidence" value="ECO:0007669"/>
    <property type="project" value="InterPro"/>
</dbReference>
<evidence type="ECO:0000259" key="4">
    <source>
        <dbReference type="PROSITE" id="PS50206"/>
    </source>
</evidence>
<dbReference type="InterPro" id="IPR036388">
    <property type="entry name" value="WH-like_DNA-bd_sf"/>
</dbReference>
<keyword evidence="1" id="KW-0805">Transcription regulation</keyword>
<dbReference type="EMBL" id="MFSU01000062">
    <property type="protein sequence ID" value="OGI47216.1"/>
    <property type="molecule type" value="Genomic_DNA"/>
</dbReference>
<dbReference type="PANTHER" id="PTHR43132:SF8">
    <property type="entry name" value="HTH-TYPE TRANSCRIPTIONAL REGULATOR KMTR"/>
    <property type="match status" value="1"/>
</dbReference>
<dbReference type="GO" id="GO:0003677">
    <property type="term" value="F:DNA binding"/>
    <property type="evidence" value="ECO:0007669"/>
    <property type="project" value="UniProtKB-KW"/>
</dbReference>
<dbReference type="Gene3D" id="3.40.250.10">
    <property type="entry name" value="Rhodanese-like domain"/>
    <property type="match status" value="1"/>
</dbReference>
<dbReference type="NCBIfam" id="NF033788">
    <property type="entry name" value="HTH_metalloreg"/>
    <property type="match status" value="1"/>
</dbReference>
<dbReference type="InterPro" id="IPR001307">
    <property type="entry name" value="Thiosulphate_STrfase_CS"/>
</dbReference>
<dbReference type="Pfam" id="PF00581">
    <property type="entry name" value="Rhodanese"/>
    <property type="match status" value="1"/>
</dbReference>
<evidence type="ECO:0000259" key="5">
    <source>
        <dbReference type="PROSITE" id="PS50987"/>
    </source>
</evidence>
<dbReference type="CDD" id="cd00090">
    <property type="entry name" value="HTH_ARSR"/>
    <property type="match status" value="1"/>
</dbReference>
<evidence type="ECO:0000256" key="1">
    <source>
        <dbReference type="ARBA" id="ARBA00023015"/>
    </source>
</evidence>
<dbReference type="STRING" id="1817760.A2151_00850"/>
<dbReference type="InterPro" id="IPR051011">
    <property type="entry name" value="Metal_resp_trans_reg"/>
</dbReference>
<dbReference type="InterPro" id="IPR001845">
    <property type="entry name" value="HTH_ArsR_DNA-bd_dom"/>
</dbReference>
<proteinExistence type="predicted"/>
<dbReference type="InterPro" id="IPR036390">
    <property type="entry name" value="WH_DNA-bd_sf"/>
</dbReference>
<dbReference type="SMART" id="SM00450">
    <property type="entry name" value="RHOD"/>
    <property type="match status" value="1"/>
</dbReference>
<keyword evidence="3" id="KW-0804">Transcription</keyword>